<feature type="repeat" description="WD" evidence="3">
    <location>
        <begin position="1398"/>
        <end position="1439"/>
    </location>
</feature>
<evidence type="ECO:0000256" key="1">
    <source>
        <dbReference type="ARBA" id="ARBA00022574"/>
    </source>
</evidence>
<dbReference type="PANTHER" id="PTHR22847:SF637">
    <property type="entry name" value="WD REPEAT DOMAIN 5B"/>
    <property type="match status" value="1"/>
</dbReference>
<dbReference type="EMBL" id="HG001983">
    <property type="protein sequence ID" value="CDF38974.1"/>
    <property type="molecule type" value="Genomic_DNA"/>
</dbReference>
<dbReference type="STRING" id="2769.R7QLN1"/>
<feature type="region of interest" description="Disordered" evidence="4">
    <location>
        <begin position="859"/>
        <end position="882"/>
    </location>
</feature>
<evidence type="ECO:0000256" key="2">
    <source>
        <dbReference type="ARBA" id="ARBA00022737"/>
    </source>
</evidence>
<dbReference type="InterPro" id="IPR036388">
    <property type="entry name" value="WH-like_DNA-bd_sf"/>
</dbReference>
<feature type="repeat" description="WD" evidence="3">
    <location>
        <begin position="1484"/>
        <end position="1525"/>
    </location>
</feature>
<feature type="region of interest" description="Disordered" evidence="4">
    <location>
        <begin position="781"/>
        <end position="826"/>
    </location>
</feature>
<keyword evidence="2" id="KW-0677">Repeat</keyword>
<dbReference type="RefSeq" id="XP_005718879.1">
    <property type="nucleotide sequence ID" value="XM_005718822.1"/>
</dbReference>
<dbReference type="Gene3D" id="2.130.10.10">
    <property type="entry name" value="YVTN repeat-like/Quinoprotein amine dehydrogenase"/>
    <property type="match status" value="6"/>
</dbReference>
<protein>
    <submittedName>
        <fullName evidence="6">WD40-repeat containing protein</fullName>
    </submittedName>
</protein>
<dbReference type="PROSITE" id="PS50294">
    <property type="entry name" value="WD_REPEATS_REGION"/>
    <property type="match status" value="13"/>
</dbReference>
<sequence length="1786" mass="193341">MADPFGIAGLTGTAEQVVRLVIALIDRHDAYKNNNDLALEMLEAYKALSRNVRLLRDDPHLDIIQDPHREILKGKIDRVSDFVKTTLTELQGERKDPKGKLRKFSKAVSERDILVERKQDAAEQRKEVESASAYLSLYAKIDSVAINKDVFKSCVWAPRNPDSVYIDLKLRQGHGAQDTCERQLKAAVLRTDGSAQVGAFAVGQGGVGKTCALRAIAHDEEVRARFPGGVYFLTLGQDASVGRLMQQFCLAVNATRGHSTAEKMREQTELQEVLSLLVSWFGDRICLFIFDDVWARNGINKEILQQLSVLAGSGTGIGGATSRIMYSTRDRDLTLIGQSIAFGARFSRGSDAEMMLRQASGPLCDEENSSCSEEAIHAIHAILDMCAGLPLALNVAGTSVKYMKSQRRTADVSSIWQLYLDKVKNRGGMSGDSPGDGYSSLKAMLLSSIDILESNSKAAGEQTFSSGLSHREMHRGLCVMEKQDWIPVSVLKDLWETDDENAAEKLAMQMSNVGLVDFEYGRGCAGLRMHDLTLDFTVDEADANEGCAAWFGKVVDKYSRERGLVAAAVEDGSLDDNRFREEYVEENIYRLLMGAGRLEDLKNLLLSPEWVVKVLRRKAVLQYERAVKDLQNCWRRGEGRREVDKDAISGMQLVMKAARLSLPFCDENTAGICFQLYARMMYKASSLESVRRFLSDMKAWAPEPWLCPVNECLHRAGGNMVEVFMMPDPYRDRWRGWIVSNVSERMDVGEIFIVCACNTDGSDVAILRFSREEPVEVVNVECEGPQLVQDRETSETVGSDTLEQSESMRESQRPSTGPEQAEQGSIFNRTRRWVAQTVGCFGKILETCLGSSNISATASNDTAGSQATSASASDNGSASDASDRWGVVDARVCGSGERIAVLYANDTAMVWGVSEKRAISRFQVGRRWQYVSCMLLSSDGQLLVLGYSDGTVQVWSADEGTQVGAAMCGDTSPVRSIGMSSDWKYLVSGSENGTIRVWDVRAGSQLGQTMTGHTYSVDSVAIRGDGGQVLSGSFDETVRLWDVKTGSQVGRTMIGHENHVNSVAMSKDGKRAVSGSEDMTIRYWDLETQSQIGHPMAGHTGEVLNVAMSADGARALSGSTDGTLRMWDVKMEWEEEAVKTGHTAGVSCISLSENGKRVVSGSDDITVRMWDAQSGVEIGNPVPVSLSYVTSVAMSANGRRAVSGDDGRWIRCWDVGTGVQIGEAKVGDGRYLNSVAIDGEGRLAVSGSEDGSVCVWDVEKGLQLRSVLTGHTGEVLSVAISSDGARAISGSDDGEVLLWDTKSGSKVWDSKSGHSDCVRSVAMSANGRRAISGARDGTIMFWDVGTGLQVSKTLEGDGTLIESVAVCAKGRVAVSGCCDDGRVVVWNAENGSQVGETMLDHNGRVQSVAMSADGSRVESVSWDTSAIVWNTKTRTQVGQALIDHTSDVKSVAMSGNGSLVVSGSENGTVRVWDAKTGLQVGEAMAGHTSGVHCVATSSDGKHAISGSYDGSTRIWDLEKSSEITKTGHTGSVRIVMVSADGSRAVSVSGVNSILAWDVETGLQIVGKAMTSYTSWVQSVAISADGRRTVSGCSDGSVRAWDTESGAQICSALHGHDGDVRGVAISADGEWAVSGGDDETVRVWDLQAGAQSGKTLTGHTATVFKVAISADTRRVVSWSWDDTVRVWDVTRGTCDKIMTEIKWQSACFHSIIAETDAKVSTVPTREMLDVYLDDNNKIMCRREDGVEVVLARFDVGTNREAFQVDHRNGIVVAGLKNGSVAVLKLLS</sequence>
<dbReference type="InterPro" id="IPR020472">
    <property type="entry name" value="WD40_PAC1"/>
</dbReference>
<feature type="repeat" description="WD" evidence="3">
    <location>
        <begin position="931"/>
        <end position="965"/>
    </location>
</feature>
<gene>
    <name evidence="6" type="ORF">CHC_T00009235001</name>
</gene>
<dbReference type="SUPFAM" id="SSF50978">
    <property type="entry name" value="WD40 repeat-like"/>
    <property type="match status" value="3"/>
</dbReference>
<dbReference type="InterPro" id="IPR015943">
    <property type="entry name" value="WD40/YVTN_repeat-like_dom_sf"/>
</dbReference>
<evidence type="ECO:0000313" key="7">
    <source>
        <dbReference type="Proteomes" id="UP000012073"/>
    </source>
</evidence>
<dbReference type="GO" id="GO:0005829">
    <property type="term" value="C:cytosol"/>
    <property type="evidence" value="ECO:0007669"/>
    <property type="project" value="UniProtKB-ARBA"/>
</dbReference>
<dbReference type="PANTHER" id="PTHR22847">
    <property type="entry name" value="WD40 REPEAT PROTEIN"/>
    <property type="match status" value="1"/>
</dbReference>
<dbReference type="Pfam" id="PF00931">
    <property type="entry name" value="NB-ARC"/>
    <property type="match status" value="1"/>
</dbReference>
<dbReference type="OrthoDB" id="427368at2759"/>
<dbReference type="CDD" id="cd00200">
    <property type="entry name" value="WD40"/>
    <property type="match status" value="2"/>
</dbReference>
<feature type="repeat" description="WD" evidence="3">
    <location>
        <begin position="1139"/>
        <end position="1180"/>
    </location>
</feature>
<dbReference type="InterPro" id="IPR002182">
    <property type="entry name" value="NB-ARC"/>
</dbReference>
<keyword evidence="7" id="KW-1185">Reference proteome</keyword>
<dbReference type="InterPro" id="IPR027417">
    <property type="entry name" value="P-loop_NTPase"/>
</dbReference>
<dbReference type="InterPro" id="IPR019775">
    <property type="entry name" value="WD40_repeat_CS"/>
</dbReference>
<feature type="repeat" description="WD" evidence="3">
    <location>
        <begin position="1441"/>
        <end position="1482"/>
    </location>
</feature>
<dbReference type="Pfam" id="PF00400">
    <property type="entry name" value="WD40"/>
    <property type="match status" value="16"/>
</dbReference>
<dbReference type="Gramene" id="CDF38974">
    <property type="protein sequence ID" value="CDF38974"/>
    <property type="gene ID" value="CHC_T00009235001"/>
</dbReference>
<name>R7QLN1_CHOCR</name>
<evidence type="ECO:0000256" key="4">
    <source>
        <dbReference type="SAM" id="MobiDB-lite"/>
    </source>
</evidence>
<dbReference type="GO" id="GO:0043531">
    <property type="term" value="F:ADP binding"/>
    <property type="evidence" value="ECO:0007669"/>
    <property type="project" value="InterPro"/>
</dbReference>
<dbReference type="GO" id="GO:1990234">
    <property type="term" value="C:transferase complex"/>
    <property type="evidence" value="ECO:0007669"/>
    <property type="project" value="UniProtKB-ARBA"/>
</dbReference>
<dbReference type="Gene3D" id="1.10.10.10">
    <property type="entry name" value="Winged helix-like DNA-binding domain superfamily/Winged helix DNA-binding domain"/>
    <property type="match status" value="1"/>
</dbReference>
<organism evidence="6 7">
    <name type="scientific">Chondrus crispus</name>
    <name type="common">Carrageen Irish moss</name>
    <name type="synonym">Polymorpha crispa</name>
    <dbReference type="NCBI Taxonomy" id="2769"/>
    <lineage>
        <taxon>Eukaryota</taxon>
        <taxon>Rhodophyta</taxon>
        <taxon>Florideophyceae</taxon>
        <taxon>Rhodymeniophycidae</taxon>
        <taxon>Gigartinales</taxon>
        <taxon>Gigartinaceae</taxon>
        <taxon>Chondrus</taxon>
    </lineage>
</organism>
<dbReference type="Gene3D" id="3.40.50.300">
    <property type="entry name" value="P-loop containing nucleotide triphosphate hydrolases"/>
    <property type="match status" value="1"/>
</dbReference>
<feature type="repeat" description="WD" evidence="3">
    <location>
        <begin position="1010"/>
        <end position="1051"/>
    </location>
</feature>
<feature type="repeat" description="WD" evidence="3">
    <location>
        <begin position="1655"/>
        <end position="1696"/>
    </location>
</feature>
<feature type="repeat" description="WD" evidence="3">
    <location>
        <begin position="1096"/>
        <end position="1130"/>
    </location>
</feature>
<reference evidence="7" key="1">
    <citation type="journal article" date="2013" name="Proc. Natl. Acad. Sci. U.S.A.">
        <title>Genome structure and metabolic features in the red seaweed Chondrus crispus shed light on evolution of the Archaeplastida.</title>
        <authorList>
            <person name="Collen J."/>
            <person name="Porcel B."/>
            <person name="Carre W."/>
            <person name="Ball S.G."/>
            <person name="Chaparro C."/>
            <person name="Tonon T."/>
            <person name="Barbeyron T."/>
            <person name="Michel G."/>
            <person name="Noel B."/>
            <person name="Valentin K."/>
            <person name="Elias M."/>
            <person name="Artiguenave F."/>
            <person name="Arun A."/>
            <person name="Aury J.M."/>
            <person name="Barbosa-Neto J.F."/>
            <person name="Bothwell J.H."/>
            <person name="Bouget F.Y."/>
            <person name="Brillet L."/>
            <person name="Cabello-Hurtado F."/>
            <person name="Capella-Gutierrez S."/>
            <person name="Charrier B."/>
            <person name="Cladiere L."/>
            <person name="Cock J.M."/>
            <person name="Coelho S.M."/>
            <person name="Colleoni C."/>
            <person name="Czjzek M."/>
            <person name="Da Silva C."/>
            <person name="Delage L."/>
            <person name="Denoeud F."/>
            <person name="Deschamps P."/>
            <person name="Dittami S.M."/>
            <person name="Gabaldon T."/>
            <person name="Gachon C.M."/>
            <person name="Groisillier A."/>
            <person name="Herve C."/>
            <person name="Jabbari K."/>
            <person name="Katinka M."/>
            <person name="Kloareg B."/>
            <person name="Kowalczyk N."/>
            <person name="Labadie K."/>
            <person name="Leblanc C."/>
            <person name="Lopez P.J."/>
            <person name="McLachlan D.H."/>
            <person name="Meslet-Cladiere L."/>
            <person name="Moustafa A."/>
            <person name="Nehr Z."/>
            <person name="Nyvall Collen P."/>
            <person name="Panaud O."/>
            <person name="Partensky F."/>
            <person name="Poulain J."/>
            <person name="Rensing S.A."/>
            <person name="Rousvoal S."/>
            <person name="Samson G."/>
            <person name="Symeonidi A."/>
            <person name="Weissenbach J."/>
            <person name="Zambounis A."/>
            <person name="Wincker P."/>
            <person name="Boyen C."/>
        </authorList>
    </citation>
    <scope>NUCLEOTIDE SEQUENCE [LARGE SCALE GENOMIC DNA]</scope>
    <source>
        <strain evidence="7">cv. Stackhouse</strain>
    </source>
</reference>
<dbReference type="KEGG" id="ccp:CHC_T00009235001"/>
<dbReference type="SUPFAM" id="SSF52540">
    <property type="entry name" value="P-loop containing nucleoside triphosphate hydrolases"/>
    <property type="match status" value="1"/>
</dbReference>
<evidence type="ECO:0000313" key="6">
    <source>
        <dbReference type="EMBL" id="CDF38974.1"/>
    </source>
</evidence>
<dbReference type="GeneID" id="17326595"/>
<dbReference type="PROSITE" id="PS00678">
    <property type="entry name" value="WD_REPEATS_1"/>
    <property type="match status" value="11"/>
</dbReference>
<dbReference type="PRINTS" id="PR00320">
    <property type="entry name" value="GPROTEINBRPT"/>
</dbReference>
<proteinExistence type="predicted"/>
<feature type="repeat" description="WD" evidence="3">
    <location>
        <begin position="1311"/>
        <end position="1352"/>
    </location>
</feature>
<feature type="repeat" description="WD" evidence="3">
    <location>
        <begin position="1053"/>
        <end position="1094"/>
    </location>
</feature>
<feature type="repeat" description="WD" evidence="3">
    <location>
        <begin position="1268"/>
        <end position="1309"/>
    </location>
</feature>
<dbReference type="InterPro" id="IPR036322">
    <property type="entry name" value="WD40_repeat_dom_sf"/>
</dbReference>
<evidence type="ECO:0000259" key="5">
    <source>
        <dbReference type="Pfam" id="PF00931"/>
    </source>
</evidence>
<dbReference type="SMART" id="SM00320">
    <property type="entry name" value="WD40"/>
    <property type="match status" value="18"/>
</dbReference>
<feature type="repeat" description="WD" evidence="3">
    <location>
        <begin position="1225"/>
        <end position="1266"/>
    </location>
</feature>
<dbReference type="Proteomes" id="UP000012073">
    <property type="component" value="Unassembled WGS sequence"/>
</dbReference>
<accession>R7QLN1</accession>
<feature type="repeat" description="WD" evidence="3">
    <location>
        <begin position="1525"/>
        <end position="1566"/>
    </location>
</feature>
<dbReference type="InterPro" id="IPR001680">
    <property type="entry name" value="WD40_rpt"/>
</dbReference>
<feature type="repeat" description="WD" evidence="3">
    <location>
        <begin position="1569"/>
        <end position="1610"/>
    </location>
</feature>
<feature type="compositionally biased region" description="Polar residues" evidence="4">
    <location>
        <begin position="795"/>
        <end position="805"/>
    </location>
</feature>
<feature type="repeat" description="WD" evidence="3">
    <location>
        <begin position="967"/>
        <end position="1008"/>
    </location>
</feature>
<feature type="domain" description="NB-ARC" evidence="5">
    <location>
        <begin position="199"/>
        <end position="334"/>
    </location>
</feature>
<dbReference type="PROSITE" id="PS50082">
    <property type="entry name" value="WD_REPEATS_2"/>
    <property type="match status" value="16"/>
</dbReference>
<feature type="repeat" description="WD" evidence="3">
    <location>
        <begin position="1612"/>
        <end position="1653"/>
    </location>
</feature>
<evidence type="ECO:0000256" key="3">
    <source>
        <dbReference type="PROSITE-ProRule" id="PRU00221"/>
    </source>
</evidence>
<feature type="compositionally biased region" description="Low complexity" evidence="4">
    <location>
        <begin position="862"/>
        <end position="880"/>
    </location>
</feature>
<keyword evidence="1 3" id="KW-0853">WD repeat</keyword>
<feature type="compositionally biased region" description="Polar residues" evidence="4">
    <location>
        <begin position="813"/>
        <end position="826"/>
    </location>
</feature>